<accession>A0ABW9QXJ9</accession>
<gene>
    <name evidence="2" type="ORF">GHK86_15270</name>
</gene>
<evidence type="ECO:0000313" key="3">
    <source>
        <dbReference type="Proteomes" id="UP000437736"/>
    </source>
</evidence>
<organism evidence="2 3">
    <name type="scientific">Acidiferrimicrobium australe</name>
    <dbReference type="NCBI Taxonomy" id="2664430"/>
    <lineage>
        <taxon>Bacteria</taxon>
        <taxon>Bacillati</taxon>
        <taxon>Actinomycetota</taxon>
        <taxon>Acidimicrobiia</taxon>
        <taxon>Acidimicrobiales</taxon>
        <taxon>Acidimicrobiaceae</taxon>
        <taxon>Acidiferrimicrobium</taxon>
    </lineage>
</organism>
<evidence type="ECO:0000313" key="2">
    <source>
        <dbReference type="EMBL" id="MST34076.1"/>
    </source>
</evidence>
<evidence type="ECO:0000256" key="1">
    <source>
        <dbReference type="SAM" id="MobiDB-lite"/>
    </source>
</evidence>
<feature type="non-terminal residue" evidence="2">
    <location>
        <position position="94"/>
    </location>
</feature>
<reference evidence="2 3" key="1">
    <citation type="submission" date="2019-11" db="EMBL/GenBank/DDBJ databases">
        <title>Acidiferrimicrobium australis gen. nov., sp. nov., an acidophilic and obligately heterotrophic, member of the Actinobacteria that catalyses dissimilatory oxido- reduction of iron isolated from metal-rich acidic water in Chile.</title>
        <authorList>
            <person name="Gonzalez D."/>
            <person name="Huber K."/>
            <person name="Hedrich S."/>
            <person name="Rojas-Villalobos C."/>
            <person name="Quatrini R."/>
            <person name="Dinamarca M.A."/>
            <person name="Schwarz A."/>
            <person name="Canales C."/>
            <person name="Nancucheo I."/>
        </authorList>
    </citation>
    <scope>NUCLEOTIDE SEQUENCE [LARGE SCALE GENOMIC DNA]</scope>
    <source>
        <strain evidence="2 3">USS-CCA1</strain>
    </source>
</reference>
<dbReference type="Proteomes" id="UP000437736">
    <property type="component" value="Unassembled WGS sequence"/>
</dbReference>
<proteinExistence type="predicted"/>
<feature type="region of interest" description="Disordered" evidence="1">
    <location>
        <begin position="1"/>
        <end position="24"/>
    </location>
</feature>
<keyword evidence="3" id="KW-1185">Reference proteome</keyword>
<name>A0ABW9QXJ9_9ACTN</name>
<sequence length="94" mass="9586">MSAGRVAGTTDAAGTCPGCGRTHPVPSTRVVIGGDALDALGAFLGERAWGHVVVVSDANTDAALADTLARRLAGAGRRVTRCRFPQRSGLVADR</sequence>
<protein>
    <recommendedName>
        <fullName evidence="4">Alcohol dehydrogenase</fullName>
    </recommendedName>
</protein>
<dbReference type="SUPFAM" id="SSF56796">
    <property type="entry name" value="Dehydroquinate synthase-like"/>
    <property type="match status" value="1"/>
</dbReference>
<dbReference type="Gene3D" id="3.40.50.1970">
    <property type="match status" value="1"/>
</dbReference>
<evidence type="ECO:0008006" key="4">
    <source>
        <dbReference type="Google" id="ProtNLM"/>
    </source>
</evidence>
<dbReference type="EMBL" id="WJHE01000838">
    <property type="protein sequence ID" value="MST34076.1"/>
    <property type="molecule type" value="Genomic_DNA"/>
</dbReference>
<comment type="caution">
    <text evidence="2">The sequence shown here is derived from an EMBL/GenBank/DDBJ whole genome shotgun (WGS) entry which is preliminary data.</text>
</comment>